<dbReference type="AlphaFoldDB" id="A0A7J7ZWT0"/>
<evidence type="ECO:0000313" key="2">
    <source>
        <dbReference type="Proteomes" id="UP000527355"/>
    </source>
</evidence>
<keyword evidence="2" id="KW-1185">Reference proteome</keyword>
<sequence length="142" mass="15330">MWGQGLPRSPDTLVLPGRVSGGPWPFLAAWPMPKEGELLWLEDLPGAQLQGARGRLGVLGWTHPQLWCLQPGSVFPGARGSTSEGLGRAGLRAVAWDARRWTPWGWQSHLSMLPAGALGTGSKPICLPGRSGRRRLSSLNCF</sequence>
<accession>A0A7J7ZWT0</accession>
<dbReference type="EMBL" id="JABWUV010000002">
    <property type="protein sequence ID" value="KAF6378713.1"/>
    <property type="molecule type" value="Genomic_DNA"/>
</dbReference>
<organism evidence="1 2">
    <name type="scientific">Myotis myotis</name>
    <name type="common">Greater mouse-eared bat</name>
    <name type="synonym">Vespertilio myotis</name>
    <dbReference type="NCBI Taxonomy" id="51298"/>
    <lineage>
        <taxon>Eukaryota</taxon>
        <taxon>Metazoa</taxon>
        <taxon>Chordata</taxon>
        <taxon>Craniata</taxon>
        <taxon>Vertebrata</taxon>
        <taxon>Euteleostomi</taxon>
        <taxon>Mammalia</taxon>
        <taxon>Eutheria</taxon>
        <taxon>Laurasiatheria</taxon>
        <taxon>Chiroptera</taxon>
        <taxon>Yangochiroptera</taxon>
        <taxon>Vespertilionidae</taxon>
        <taxon>Myotis</taxon>
    </lineage>
</organism>
<name>A0A7J7ZWT0_MYOMY</name>
<gene>
    <name evidence="1" type="ORF">mMyoMyo1_009639</name>
</gene>
<evidence type="ECO:0000313" key="1">
    <source>
        <dbReference type="EMBL" id="KAF6378713.1"/>
    </source>
</evidence>
<protein>
    <submittedName>
        <fullName evidence="1">Uncharacterized protein</fullName>
    </submittedName>
</protein>
<dbReference type="Proteomes" id="UP000527355">
    <property type="component" value="Unassembled WGS sequence"/>
</dbReference>
<reference evidence="1 2" key="1">
    <citation type="journal article" date="2020" name="Nature">
        <title>Six reference-quality genomes reveal evolution of bat adaptations.</title>
        <authorList>
            <person name="Jebb D."/>
            <person name="Huang Z."/>
            <person name="Pippel M."/>
            <person name="Hughes G.M."/>
            <person name="Lavrichenko K."/>
            <person name="Devanna P."/>
            <person name="Winkler S."/>
            <person name="Jermiin L.S."/>
            <person name="Skirmuntt E.C."/>
            <person name="Katzourakis A."/>
            <person name="Burkitt-Gray L."/>
            <person name="Ray D.A."/>
            <person name="Sullivan K.A.M."/>
            <person name="Roscito J.G."/>
            <person name="Kirilenko B.M."/>
            <person name="Davalos L.M."/>
            <person name="Corthals A.P."/>
            <person name="Power M.L."/>
            <person name="Jones G."/>
            <person name="Ransome R.D."/>
            <person name="Dechmann D.K.N."/>
            <person name="Locatelli A.G."/>
            <person name="Puechmaille S.J."/>
            <person name="Fedrigo O."/>
            <person name="Jarvis E.D."/>
            <person name="Hiller M."/>
            <person name="Vernes S.C."/>
            <person name="Myers E.W."/>
            <person name="Teeling E.C."/>
        </authorList>
    </citation>
    <scope>NUCLEOTIDE SEQUENCE [LARGE SCALE GENOMIC DNA]</scope>
    <source>
        <strain evidence="1">MMyoMyo1</strain>
        <tissue evidence="1">Flight muscle</tissue>
    </source>
</reference>
<comment type="caution">
    <text evidence="1">The sequence shown here is derived from an EMBL/GenBank/DDBJ whole genome shotgun (WGS) entry which is preliminary data.</text>
</comment>
<proteinExistence type="predicted"/>